<name>A0A919MZT2_9ACTN</name>
<sequence length="205" mass="21970">MAGGNAASMRATADALAQVGAASAVVLVEGISDRIALETAAARHGRDLAAERVVVVPIGGAHAIGRFLAMVGAEVRLSGMCDLREEEIFRRELARAGVGAARDRAEMAALGFFVCVGDLEEELIRAVGPARIEALFEAQGDQRPWRSFRKQVAWRGRDLDAQMYRFIRSSSSRNLRYVRLLVEAADPLPRPLDGLLQAAGAKSSG</sequence>
<proteinExistence type="predicted"/>
<dbReference type="CDD" id="cd01026">
    <property type="entry name" value="TOPRIM_OLD"/>
    <property type="match status" value="1"/>
</dbReference>
<dbReference type="Proteomes" id="UP000636960">
    <property type="component" value="Unassembled WGS sequence"/>
</dbReference>
<organism evidence="2 3">
    <name type="scientific">Paractinoplanes rishiriensis</name>
    <dbReference type="NCBI Taxonomy" id="1050105"/>
    <lineage>
        <taxon>Bacteria</taxon>
        <taxon>Bacillati</taxon>
        <taxon>Actinomycetota</taxon>
        <taxon>Actinomycetes</taxon>
        <taxon>Micromonosporales</taxon>
        <taxon>Micromonosporaceae</taxon>
        <taxon>Paractinoplanes</taxon>
    </lineage>
</organism>
<keyword evidence="3" id="KW-1185">Reference proteome</keyword>
<dbReference type="AlphaFoldDB" id="A0A919MZT2"/>
<comment type="caution">
    <text evidence="2">The sequence shown here is derived from an EMBL/GenBank/DDBJ whole genome shotgun (WGS) entry which is preliminary data.</text>
</comment>
<evidence type="ECO:0000259" key="1">
    <source>
        <dbReference type="Pfam" id="PF20469"/>
    </source>
</evidence>
<evidence type="ECO:0000313" key="2">
    <source>
        <dbReference type="EMBL" id="GIE94207.1"/>
    </source>
</evidence>
<dbReference type="RefSeq" id="WP_239162573.1">
    <property type="nucleotide sequence ID" value="NZ_BOMV01000011.1"/>
</dbReference>
<accession>A0A919MZT2</accession>
<feature type="domain" description="OLD protein-like TOPRIM" evidence="1">
    <location>
        <begin position="22"/>
        <end position="71"/>
    </location>
</feature>
<protein>
    <recommendedName>
        <fullName evidence="1">OLD protein-like TOPRIM domain-containing protein</fullName>
    </recommendedName>
</protein>
<reference evidence="2" key="1">
    <citation type="submission" date="2021-01" db="EMBL/GenBank/DDBJ databases">
        <title>Whole genome shotgun sequence of Actinoplanes rishiriensis NBRC 108556.</title>
        <authorList>
            <person name="Komaki H."/>
            <person name="Tamura T."/>
        </authorList>
    </citation>
    <scope>NUCLEOTIDE SEQUENCE</scope>
    <source>
        <strain evidence="2">NBRC 108556</strain>
    </source>
</reference>
<evidence type="ECO:0000313" key="3">
    <source>
        <dbReference type="Proteomes" id="UP000636960"/>
    </source>
</evidence>
<dbReference type="Pfam" id="PF20469">
    <property type="entry name" value="OLD-like_TOPRIM"/>
    <property type="match status" value="1"/>
</dbReference>
<dbReference type="EMBL" id="BOMV01000011">
    <property type="protein sequence ID" value="GIE94207.1"/>
    <property type="molecule type" value="Genomic_DNA"/>
</dbReference>
<gene>
    <name evidence="2" type="ORF">Ari01nite_16720</name>
</gene>
<dbReference type="InterPro" id="IPR034139">
    <property type="entry name" value="TOPRIM_OLD"/>
</dbReference>